<keyword evidence="1" id="KW-0347">Helicase</keyword>
<keyword evidence="4" id="KW-1185">Reference proteome</keyword>
<dbReference type="EMBL" id="BGPR01000275">
    <property type="protein sequence ID" value="GBM09787.1"/>
    <property type="molecule type" value="Genomic_DNA"/>
</dbReference>
<sequence>MCSSCGTNNRSICISIICATTSKQLPGFKLPVPLLDTSVSSMRSTSPEGDKLRQAVLIIIDEITMLTKDGLRCIDSLLRNLMNNDKPFGGKVIIIGGDFRQTLPLVPRGTQAVVIES</sequence>
<organism evidence="3 4">
    <name type="scientific">Araneus ventricosus</name>
    <name type="common">Orbweaver spider</name>
    <name type="synonym">Epeira ventricosa</name>
    <dbReference type="NCBI Taxonomy" id="182803"/>
    <lineage>
        <taxon>Eukaryota</taxon>
        <taxon>Metazoa</taxon>
        <taxon>Ecdysozoa</taxon>
        <taxon>Arthropoda</taxon>
        <taxon>Chelicerata</taxon>
        <taxon>Arachnida</taxon>
        <taxon>Araneae</taxon>
        <taxon>Araneomorphae</taxon>
        <taxon>Entelegynae</taxon>
        <taxon>Araneoidea</taxon>
        <taxon>Araneidae</taxon>
        <taxon>Araneus</taxon>
    </lineage>
</organism>
<dbReference type="GO" id="GO:0006310">
    <property type="term" value="P:DNA recombination"/>
    <property type="evidence" value="ECO:0007669"/>
    <property type="project" value="UniProtKB-KW"/>
</dbReference>
<evidence type="ECO:0000259" key="2">
    <source>
        <dbReference type="Pfam" id="PF05970"/>
    </source>
</evidence>
<comment type="similarity">
    <text evidence="1">Belongs to the helicase family.</text>
</comment>
<comment type="cofactor">
    <cofactor evidence="1">
        <name>Mg(2+)</name>
        <dbReference type="ChEBI" id="CHEBI:18420"/>
    </cofactor>
</comment>
<protein>
    <recommendedName>
        <fullName evidence="1">ATP-dependent DNA helicase</fullName>
        <ecNumber evidence="1">5.6.2.3</ecNumber>
    </recommendedName>
</protein>
<dbReference type="EC" id="5.6.2.3" evidence="1"/>
<dbReference type="OrthoDB" id="272985at2759"/>
<keyword evidence="1" id="KW-0234">DNA repair</keyword>
<keyword evidence="1" id="KW-0378">Hydrolase</keyword>
<dbReference type="InterPro" id="IPR027417">
    <property type="entry name" value="P-loop_NTPase"/>
</dbReference>
<accession>A0A4Y2D114</accession>
<dbReference type="GO" id="GO:0016887">
    <property type="term" value="F:ATP hydrolysis activity"/>
    <property type="evidence" value="ECO:0007669"/>
    <property type="project" value="RHEA"/>
</dbReference>
<dbReference type="SUPFAM" id="SSF52540">
    <property type="entry name" value="P-loop containing nucleoside triphosphate hydrolases"/>
    <property type="match status" value="1"/>
</dbReference>
<dbReference type="GO" id="GO:0005524">
    <property type="term" value="F:ATP binding"/>
    <property type="evidence" value="ECO:0007669"/>
    <property type="project" value="UniProtKB-KW"/>
</dbReference>
<keyword evidence="1" id="KW-0233">DNA recombination</keyword>
<dbReference type="GO" id="GO:0043139">
    <property type="term" value="F:5'-3' DNA helicase activity"/>
    <property type="evidence" value="ECO:0007669"/>
    <property type="project" value="UniProtKB-EC"/>
</dbReference>
<keyword evidence="1" id="KW-0227">DNA damage</keyword>
<feature type="domain" description="DNA helicase Pif1-like DEAD-box helicase" evidence="2">
    <location>
        <begin position="28"/>
        <end position="115"/>
    </location>
</feature>
<proteinExistence type="inferred from homology"/>
<dbReference type="InterPro" id="IPR010285">
    <property type="entry name" value="DNA_helicase_pif1-like_DEAD"/>
</dbReference>
<comment type="catalytic activity">
    <reaction evidence="1">
        <text>ATP + H2O = ADP + phosphate + H(+)</text>
        <dbReference type="Rhea" id="RHEA:13065"/>
        <dbReference type="ChEBI" id="CHEBI:15377"/>
        <dbReference type="ChEBI" id="CHEBI:15378"/>
        <dbReference type="ChEBI" id="CHEBI:30616"/>
        <dbReference type="ChEBI" id="CHEBI:43474"/>
        <dbReference type="ChEBI" id="CHEBI:456216"/>
        <dbReference type="EC" id="5.6.2.3"/>
    </reaction>
</comment>
<reference evidence="3 4" key="1">
    <citation type="journal article" date="2019" name="Sci. Rep.">
        <title>Orb-weaving spider Araneus ventricosus genome elucidates the spidroin gene catalogue.</title>
        <authorList>
            <person name="Kono N."/>
            <person name="Nakamura H."/>
            <person name="Ohtoshi R."/>
            <person name="Moran D.A.P."/>
            <person name="Shinohara A."/>
            <person name="Yoshida Y."/>
            <person name="Fujiwara M."/>
            <person name="Mori M."/>
            <person name="Tomita M."/>
            <person name="Arakawa K."/>
        </authorList>
    </citation>
    <scope>NUCLEOTIDE SEQUENCE [LARGE SCALE GENOMIC DNA]</scope>
</reference>
<evidence type="ECO:0000256" key="1">
    <source>
        <dbReference type="RuleBase" id="RU363044"/>
    </source>
</evidence>
<keyword evidence="1" id="KW-0067">ATP-binding</keyword>
<dbReference type="PANTHER" id="PTHR10492">
    <property type="match status" value="1"/>
</dbReference>
<dbReference type="Gene3D" id="3.40.50.300">
    <property type="entry name" value="P-loop containing nucleotide triphosphate hydrolases"/>
    <property type="match status" value="1"/>
</dbReference>
<name>A0A4Y2D114_ARAVE</name>
<dbReference type="Pfam" id="PF05970">
    <property type="entry name" value="PIF1"/>
    <property type="match status" value="1"/>
</dbReference>
<evidence type="ECO:0000313" key="3">
    <source>
        <dbReference type="EMBL" id="GBM09787.1"/>
    </source>
</evidence>
<dbReference type="PANTHER" id="PTHR10492:SF57">
    <property type="entry name" value="ATP-DEPENDENT DNA HELICASE"/>
    <property type="match status" value="1"/>
</dbReference>
<evidence type="ECO:0000313" key="4">
    <source>
        <dbReference type="Proteomes" id="UP000499080"/>
    </source>
</evidence>
<dbReference type="GO" id="GO:0000723">
    <property type="term" value="P:telomere maintenance"/>
    <property type="evidence" value="ECO:0007669"/>
    <property type="project" value="InterPro"/>
</dbReference>
<keyword evidence="1" id="KW-0547">Nucleotide-binding</keyword>
<comment type="caution">
    <text evidence="3">The sequence shown here is derived from an EMBL/GenBank/DDBJ whole genome shotgun (WGS) entry which is preliminary data.</text>
</comment>
<dbReference type="GO" id="GO:0006281">
    <property type="term" value="P:DNA repair"/>
    <property type="evidence" value="ECO:0007669"/>
    <property type="project" value="UniProtKB-KW"/>
</dbReference>
<dbReference type="Proteomes" id="UP000499080">
    <property type="component" value="Unassembled WGS sequence"/>
</dbReference>
<dbReference type="AlphaFoldDB" id="A0A4Y2D114"/>
<gene>
    <name evidence="3" type="ORF">AVEN_101823_1</name>
</gene>